<sequence>MKLFEPLYDRVMAWSRHPHAPRYLAGLSFAESSFFPIPPDVMLAPMAAAQPRSAWRLAALTTLFSALGGLLGYLIGWLAFEWIGPWLHQVGYGEELSQAEAWFDTWGVWVVLVAGFSPIPYKLFTVTAGALSMALLPFLIASLVGRGLRFFLVALFMAWAGPRAERHLRPYMERLGWAAIILLAVAMAIYLVMD</sequence>
<organism evidence="3 4">
    <name type="scientific">Thioalkalivibrio versutus</name>
    <dbReference type="NCBI Taxonomy" id="106634"/>
    <lineage>
        <taxon>Bacteria</taxon>
        <taxon>Pseudomonadati</taxon>
        <taxon>Pseudomonadota</taxon>
        <taxon>Gammaproteobacteria</taxon>
        <taxon>Chromatiales</taxon>
        <taxon>Ectothiorhodospiraceae</taxon>
        <taxon>Thioalkalivibrio</taxon>
    </lineage>
</organism>
<keyword evidence="1" id="KW-0812">Transmembrane</keyword>
<dbReference type="OrthoDB" id="9810270at2"/>
<accession>A0A0G3G115</accession>
<reference evidence="3 4" key="1">
    <citation type="submission" date="2015-04" db="EMBL/GenBank/DDBJ databases">
        <title>Complete Sequence for the Genome of the Thioalkalivibrio versutus D301.</title>
        <authorList>
            <person name="Mu T."/>
            <person name="Zhou J."/>
            <person name="Xu X."/>
        </authorList>
    </citation>
    <scope>NUCLEOTIDE SEQUENCE [LARGE SCALE GENOMIC DNA]</scope>
    <source>
        <strain evidence="3 4">D301</strain>
    </source>
</reference>
<proteinExistence type="predicted"/>
<dbReference type="InterPro" id="IPR032816">
    <property type="entry name" value="VTT_dom"/>
</dbReference>
<dbReference type="EMBL" id="CP011367">
    <property type="protein sequence ID" value="AKJ94890.1"/>
    <property type="molecule type" value="Genomic_DNA"/>
</dbReference>
<evidence type="ECO:0000313" key="4">
    <source>
        <dbReference type="Proteomes" id="UP000064201"/>
    </source>
</evidence>
<evidence type="ECO:0000259" key="2">
    <source>
        <dbReference type="Pfam" id="PF09335"/>
    </source>
</evidence>
<evidence type="ECO:0000313" key="3">
    <source>
        <dbReference type="EMBL" id="AKJ94890.1"/>
    </source>
</evidence>
<feature type="transmembrane region" description="Helical" evidence="1">
    <location>
        <begin position="136"/>
        <end position="160"/>
    </location>
</feature>
<keyword evidence="1" id="KW-1133">Transmembrane helix</keyword>
<dbReference type="Proteomes" id="UP000064201">
    <property type="component" value="Chromosome"/>
</dbReference>
<feature type="transmembrane region" description="Helical" evidence="1">
    <location>
        <begin position="106"/>
        <end position="124"/>
    </location>
</feature>
<dbReference type="GO" id="GO:0005886">
    <property type="term" value="C:plasma membrane"/>
    <property type="evidence" value="ECO:0007669"/>
    <property type="project" value="TreeGrafter"/>
</dbReference>
<name>A0A0G3G115_9GAMM</name>
<keyword evidence="4" id="KW-1185">Reference proteome</keyword>
<dbReference type="InterPro" id="IPR051311">
    <property type="entry name" value="DedA_domain"/>
</dbReference>
<protein>
    <submittedName>
        <fullName evidence="3">Membrane protein</fullName>
    </submittedName>
</protein>
<dbReference type="PATRIC" id="fig|106634.4.peg.1165"/>
<keyword evidence="1" id="KW-0472">Membrane</keyword>
<dbReference type="RefSeq" id="WP_047251043.1">
    <property type="nucleotide sequence ID" value="NZ_CP011367.1"/>
</dbReference>
<dbReference type="Pfam" id="PF09335">
    <property type="entry name" value="VTT_dom"/>
    <property type="match status" value="1"/>
</dbReference>
<dbReference type="KEGG" id="tvr:TVD_05715"/>
<gene>
    <name evidence="3" type="ORF">TVD_05715</name>
</gene>
<dbReference type="STRING" id="106634.TVD_05715"/>
<dbReference type="PANTHER" id="PTHR42709:SF11">
    <property type="entry name" value="DEDA FAMILY PROTEIN"/>
    <property type="match status" value="1"/>
</dbReference>
<dbReference type="PANTHER" id="PTHR42709">
    <property type="entry name" value="ALKALINE PHOSPHATASE LIKE PROTEIN"/>
    <property type="match status" value="1"/>
</dbReference>
<feature type="transmembrane region" description="Helical" evidence="1">
    <location>
        <begin position="175"/>
        <end position="193"/>
    </location>
</feature>
<dbReference type="AlphaFoldDB" id="A0A0G3G115"/>
<evidence type="ECO:0000256" key="1">
    <source>
        <dbReference type="SAM" id="Phobius"/>
    </source>
</evidence>
<feature type="transmembrane region" description="Helical" evidence="1">
    <location>
        <begin position="57"/>
        <end position="80"/>
    </location>
</feature>
<feature type="domain" description="VTT" evidence="2">
    <location>
        <begin position="38"/>
        <end position="157"/>
    </location>
</feature>